<sequence>MSIESTFNIEEGGDTSVPDAAAVTTEDTSASDATAVTTEDTPALDADAVITADMSAPTEDAGTTEGTPAPKSREEVAWLSLGLGRMPDDQELDEAMGITADTPAPDAAAVTIAEDTGTFNVVYDDAKVPHLTELSAKESAKLLEQLRNRTLGPDDEDDPEDPYSKKP</sequence>
<dbReference type="Proteomes" id="UP000325440">
    <property type="component" value="Unassembled WGS sequence"/>
</dbReference>
<dbReference type="AlphaFoldDB" id="A0A5E4M7M3"/>
<accession>A0A5E4M7M3</accession>
<feature type="region of interest" description="Disordered" evidence="1">
    <location>
        <begin position="145"/>
        <end position="167"/>
    </location>
</feature>
<evidence type="ECO:0000256" key="1">
    <source>
        <dbReference type="SAM" id="MobiDB-lite"/>
    </source>
</evidence>
<evidence type="ECO:0000313" key="3">
    <source>
        <dbReference type="Proteomes" id="UP000325440"/>
    </source>
</evidence>
<feature type="region of interest" description="Disordered" evidence="1">
    <location>
        <begin position="1"/>
        <end position="43"/>
    </location>
</feature>
<feature type="compositionally biased region" description="Low complexity" evidence="1">
    <location>
        <begin position="19"/>
        <end position="41"/>
    </location>
</feature>
<dbReference type="EMBL" id="CABPRJ010000107">
    <property type="protein sequence ID" value="VVC27399.1"/>
    <property type="molecule type" value="Genomic_DNA"/>
</dbReference>
<dbReference type="OrthoDB" id="10254927at2759"/>
<organism evidence="2 3">
    <name type="scientific">Cinara cedri</name>
    <dbReference type="NCBI Taxonomy" id="506608"/>
    <lineage>
        <taxon>Eukaryota</taxon>
        <taxon>Metazoa</taxon>
        <taxon>Ecdysozoa</taxon>
        <taxon>Arthropoda</taxon>
        <taxon>Hexapoda</taxon>
        <taxon>Insecta</taxon>
        <taxon>Pterygota</taxon>
        <taxon>Neoptera</taxon>
        <taxon>Paraneoptera</taxon>
        <taxon>Hemiptera</taxon>
        <taxon>Sternorrhyncha</taxon>
        <taxon>Aphidomorpha</taxon>
        <taxon>Aphidoidea</taxon>
        <taxon>Aphididae</taxon>
        <taxon>Lachninae</taxon>
        <taxon>Cinara</taxon>
    </lineage>
</organism>
<keyword evidence="3" id="KW-1185">Reference proteome</keyword>
<evidence type="ECO:0000313" key="2">
    <source>
        <dbReference type="EMBL" id="VVC27399.1"/>
    </source>
</evidence>
<proteinExistence type="predicted"/>
<reference evidence="2 3" key="1">
    <citation type="submission" date="2019-08" db="EMBL/GenBank/DDBJ databases">
        <authorList>
            <person name="Alioto T."/>
            <person name="Alioto T."/>
            <person name="Gomez Garrido J."/>
        </authorList>
    </citation>
    <scope>NUCLEOTIDE SEQUENCE [LARGE SCALE GENOMIC DNA]</scope>
</reference>
<gene>
    <name evidence="2" type="ORF">CINCED_3A009515</name>
</gene>
<name>A0A5E4M7M3_9HEMI</name>
<protein>
    <submittedName>
        <fullName evidence="2">Uncharacterized protein</fullName>
    </submittedName>
</protein>